<evidence type="ECO:0000313" key="2">
    <source>
        <dbReference type="EMBL" id="KAF1085148.1"/>
    </source>
</evidence>
<dbReference type="InterPro" id="IPR018966">
    <property type="entry name" value="VTC_domain"/>
</dbReference>
<dbReference type="EMBL" id="LSRS01000003">
    <property type="protein sequence ID" value="KAF1085148.1"/>
    <property type="molecule type" value="Genomic_DNA"/>
</dbReference>
<organism evidence="2 3">
    <name type="scientific">Sporotomaculum syntrophicum</name>
    <dbReference type="NCBI Taxonomy" id="182264"/>
    <lineage>
        <taxon>Bacteria</taxon>
        <taxon>Bacillati</taxon>
        <taxon>Bacillota</taxon>
        <taxon>Clostridia</taxon>
        <taxon>Eubacteriales</taxon>
        <taxon>Desulfallaceae</taxon>
        <taxon>Sporotomaculum</taxon>
    </lineage>
</organism>
<dbReference type="CDD" id="cd07750">
    <property type="entry name" value="PolyPPase_VTC_like"/>
    <property type="match status" value="1"/>
</dbReference>
<accession>A0A9D2WPU3</accession>
<keyword evidence="3" id="KW-1185">Reference proteome</keyword>
<sequence length="235" mass="27100">MTGLKYRNELKHIVSMADALVIRSRLSCMLRNDKNAGLDGRYHIRSLYFDTPEDKALFEKMEGLPIKEKFRIRFYNHNHGFIRLEKKVKHYSKTAKLGASLTKSEVQDILDGSITFLKKSDQPLLREFYLKLRTERLEPKTIVDYMREAYHYTAGNVRITMDSDIRTSISSTDLFDAVLPNATALDSGLCILEVKYDGFLPEFIQDIVQLNKCTSTAFSKYAACRLYNTSIRGIM</sequence>
<comment type="caution">
    <text evidence="2">The sequence shown here is derived from an EMBL/GenBank/DDBJ whole genome shotgun (WGS) entry which is preliminary data.</text>
</comment>
<evidence type="ECO:0000313" key="3">
    <source>
        <dbReference type="Proteomes" id="UP000798488"/>
    </source>
</evidence>
<dbReference type="Pfam" id="PF09359">
    <property type="entry name" value="VTC"/>
    <property type="match status" value="1"/>
</dbReference>
<gene>
    <name evidence="2" type="ORF">SPSYN_01284</name>
</gene>
<evidence type="ECO:0000259" key="1">
    <source>
        <dbReference type="Pfam" id="PF09359"/>
    </source>
</evidence>
<dbReference type="GO" id="GO:0006799">
    <property type="term" value="P:polyphosphate biosynthetic process"/>
    <property type="evidence" value="ECO:0007669"/>
    <property type="project" value="UniProtKB-ARBA"/>
</dbReference>
<feature type="domain" description="VTC" evidence="1">
    <location>
        <begin position="7"/>
        <end position="224"/>
    </location>
</feature>
<dbReference type="InterPro" id="IPR042267">
    <property type="entry name" value="VTC_sf"/>
</dbReference>
<dbReference type="AlphaFoldDB" id="A0A9D2WPU3"/>
<protein>
    <submittedName>
        <fullName evidence="2">VTC domain protein</fullName>
    </submittedName>
</protein>
<proteinExistence type="predicted"/>
<reference evidence="2" key="1">
    <citation type="submission" date="2016-02" db="EMBL/GenBank/DDBJ databases">
        <title>Draft Genome Sequence of Sporotomaculum syntrophicum Strain FB, a Syntrophic Benzoate Degrader.</title>
        <authorList>
            <person name="Nobu M.K."/>
            <person name="Narihiro T."/>
            <person name="Qiu Y.-L."/>
            <person name="Ohashi A."/>
            <person name="Liu W.-T."/>
            <person name="Yuji S."/>
        </authorList>
    </citation>
    <scope>NUCLEOTIDE SEQUENCE</scope>
    <source>
        <strain evidence="2">FB</strain>
    </source>
</reference>
<dbReference type="OrthoDB" id="9784042at2"/>
<dbReference type="RefSeq" id="WP_161821654.1">
    <property type="nucleotide sequence ID" value="NZ_LSRS01000003.1"/>
</dbReference>
<dbReference type="Proteomes" id="UP000798488">
    <property type="component" value="Unassembled WGS sequence"/>
</dbReference>
<dbReference type="Gene3D" id="3.20.100.30">
    <property type="entry name" value="VTC, catalytic tunnel domain"/>
    <property type="match status" value="1"/>
</dbReference>
<name>A0A9D2WPU3_9FIRM</name>